<reference evidence="11" key="1">
    <citation type="submission" date="2016-10" db="EMBL/GenBank/DDBJ databases">
        <authorList>
            <person name="Varghese N."/>
            <person name="Submissions S."/>
        </authorList>
    </citation>
    <scope>NUCLEOTIDE SEQUENCE [LARGE SCALE GENOMIC DNA]</scope>
    <source>
        <strain evidence="11">JS21-1</strain>
    </source>
</reference>
<comment type="similarity">
    <text evidence="1">Belongs to the N(4)/N(6)-methyltransferase family.</text>
</comment>
<feature type="domain" description="DNA methylase adenine-specific" evidence="8">
    <location>
        <begin position="123"/>
        <end position="413"/>
    </location>
</feature>
<dbReference type="PRINTS" id="PR00507">
    <property type="entry name" value="N12N6MTFRASE"/>
</dbReference>
<evidence type="ECO:0000256" key="5">
    <source>
        <dbReference type="ARBA" id="ARBA00022691"/>
    </source>
</evidence>
<dbReference type="EMBL" id="FNZZ01000007">
    <property type="protein sequence ID" value="SEL95686.1"/>
    <property type="molecule type" value="Genomic_DNA"/>
</dbReference>
<dbReference type="GO" id="GO:0009007">
    <property type="term" value="F:site-specific DNA-methyltransferase (adenine-specific) activity"/>
    <property type="evidence" value="ECO:0007669"/>
    <property type="project" value="UniProtKB-EC"/>
</dbReference>
<dbReference type="PROSITE" id="PS00092">
    <property type="entry name" value="N6_MTASE"/>
    <property type="match status" value="1"/>
</dbReference>
<dbReference type="InterPro" id="IPR029063">
    <property type="entry name" value="SAM-dependent_MTases_sf"/>
</dbReference>
<evidence type="ECO:0000313" key="10">
    <source>
        <dbReference type="EMBL" id="SEL95686.1"/>
    </source>
</evidence>
<dbReference type="InterPro" id="IPR038333">
    <property type="entry name" value="T1MK-like_N_sf"/>
</dbReference>
<dbReference type="PANTHER" id="PTHR42933:SF4">
    <property type="entry name" value="TYPE I RESTRICTION ENZYME ECOKI METHYLASE SUBUNIT"/>
    <property type="match status" value="1"/>
</dbReference>
<dbReference type="EC" id="2.1.1.72" evidence="2"/>
<keyword evidence="11" id="KW-1185">Reference proteome</keyword>
<evidence type="ECO:0000256" key="7">
    <source>
        <dbReference type="ARBA" id="ARBA00047942"/>
    </source>
</evidence>
<evidence type="ECO:0000259" key="8">
    <source>
        <dbReference type="Pfam" id="PF02384"/>
    </source>
</evidence>
<keyword evidence="3" id="KW-0489">Methyltransferase</keyword>
<keyword evidence="4" id="KW-0808">Transferase</keyword>
<dbReference type="InterPro" id="IPR002052">
    <property type="entry name" value="DNA_methylase_N6_adenine_CS"/>
</dbReference>
<evidence type="ECO:0000256" key="4">
    <source>
        <dbReference type="ARBA" id="ARBA00022679"/>
    </source>
</evidence>
<dbReference type="Pfam" id="PF12161">
    <property type="entry name" value="HsdM_N"/>
    <property type="match status" value="1"/>
</dbReference>
<dbReference type="AlphaFoldDB" id="A0A1H7UFX8"/>
<dbReference type="InterPro" id="IPR003356">
    <property type="entry name" value="DNA_methylase_A-5"/>
</dbReference>
<feature type="domain" description="N6 adenine-specific DNA methyltransferase N-terminal" evidence="9">
    <location>
        <begin position="7"/>
        <end position="111"/>
    </location>
</feature>
<keyword evidence="6" id="KW-0680">Restriction system</keyword>
<proteinExistence type="inferred from homology"/>
<dbReference type="Gene3D" id="1.20.1260.30">
    <property type="match status" value="1"/>
</dbReference>
<sequence>MNEQALVAKVWNYAHVLREEGVSYGDYLGQISFLLFLKMDEERTAALNEPSAIPTDCRWETLRGLSGAKLETHYKEVLAKLSKRDDIVGTLFLKAESKIADPARLQRLVALIDAETWMGLNVDVKGTIYEGLLERNAGEVRSGAGQYFTPRPLIDAIVEVMDPQPDETVHDPAAGTGGFLLSAYDHMRQQPAATDRAIARQLRETKLSGNDIVPEVVRLCAMNLYLHGIGGDQSPVRHADALTADNGGRYDVILSNPPFGKRQSFKFVNAEGAIETEQQTYVREDFTVTTGNKQLNFLQHIMTITKSAAAVVLPDNVLFEGGAGETLRRKLLRDFNFHTLLRLPTGIFYSQGVKANVLFFDAAPASERVETEALWVYDLRTNKRFTLRERPLKRADLDDFVACYGQQQQRHRRTENERFRRFPYEELAKRDKLNLDIFWLKDASATDPDSLPQPDEVAAEIIASLELALDKFRSVAARLTPSLSGSSTSQ</sequence>
<comment type="catalytic activity">
    <reaction evidence="7">
        <text>a 2'-deoxyadenosine in DNA + S-adenosyl-L-methionine = an N(6)-methyl-2'-deoxyadenosine in DNA + S-adenosyl-L-homocysteine + H(+)</text>
        <dbReference type="Rhea" id="RHEA:15197"/>
        <dbReference type="Rhea" id="RHEA-COMP:12418"/>
        <dbReference type="Rhea" id="RHEA-COMP:12419"/>
        <dbReference type="ChEBI" id="CHEBI:15378"/>
        <dbReference type="ChEBI" id="CHEBI:57856"/>
        <dbReference type="ChEBI" id="CHEBI:59789"/>
        <dbReference type="ChEBI" id="CHEBI:90615"/>
        <dbReference type="ChEBI" id="CHEBI:90616"/>
        <dbReference type="EC" id="2.1.1.72"/>
    </reaction>
</comment>
<evidence type="ECO:0000313" key="11">
    <source>
        <dbReference type="Proteomes" id="UP000199214"/>
    </source>
</evidence>
<dbReference type="GO" id="GO:0003677">
    <property type="term" value="F:DNA binding"/>
    <property type="evidence" value="ECO:0007669"/>
    <property type="project" value="InterPro"/>
</dbReference>
<dbReference type="PANTHER" id="PTHR42933">
    <property type="entry name" value="SLR6095 PROTEIN"/>
    <property type="match status" value="1"/>
</dbReference>
<evidence type="ECO:0000256" key="6">
    <source>
        <dbReference type="ARBA" id="ARBA00022747"/>
    </source>
</evidence>
<evidence type="ECO:0000256" key="3">
    <source>
        <dbReference type="ARBA" id="ARBA00022603"/>
    </source>
</evidence>
<dbReference type="GO" id="GO:0032259">
    <property type="term" value="P:methylation"/>
    <property type="evidence" value="ECO:0007669"/>
    <property type="project" value="UniProtKB-KW"/>
</dbReference>
<evidence type="ECO:0000259" key="9">
    <source>
        <dbReference type="Pfam" id="PF12161"/>
    </source>
</evidence>
<dbReference type="GO" id="GO:0009307">
    <property type="term" value="P:DNA restriction-modification system"/>
    <property type="evidence" value="ECO:0007669"/>
    <property type="project" value="UniProtKB-KW"/>
</dbReference>
<dbReference type="OrthoDB" id="9806213at2"/>
<evidence type="ECO:0000256" key="2">
    <source>
        <dbReference type="ARBA" id="ARBA00011900"/>
    </source>
</evidence>
<dbReference type="InterPro" id="IPR051537">
    <property type="entry name" value="DNA_Adenine_Mtase"/>
</dbReference>
<gene>
    <name evidence="10" type="ORF">SAMN05216382_2975</name>
</gene>
<keyword evidence="5" id="KW-0949">S-adenosyl-L-methionine</keyword>
<dbReference type="Pfam" id="PF02384">
    <property type="entry name" value="N6_Mtase"/>
    <property type="match status" value="1"/>
</dbReference>
<protein>
    <recommendedName>
        <fullName evidence="2">site-specific DNA-methyltransferase (adenine-specific)</fullName>
        <ecNumber evidence="2">2.1.1.72</ecNumber>
    </recommendedName>
</protein>
<dbReference type="Gene3D" id="3.40.50.150">
    <property type="entry name" value="Vaccinia Virus protein VP39"/>
    <property type="match status" value="1"/>
</dbReference>
<dbReference type="InterPro" id="IPR022749">
    <property type="entry name" value="D12N6_MeTrfase_N"/>
</dbReference>
<dbReference type="RefSeq" id="WP_093007737.1">
    <property type="nucleotide sequence ID" value="NZ_FNZZ01000007.1"/>
</dbReference>
<dbReference type="Proteomes" id="UP000199214">
    <property type="component" value="Unassembled WGS sequence"/>
</dbReference>
<dbReference type="SUPFAM" id="SSF53335">
    <property type="entry name" value="S-adenosyl-L-methionine-dependent methyltransferases"/>
    <property type="match status" value="1"/>
</dbReference>
<dbReference type="CDD" id="cd02440">
    <property type="entry name" value="AdoMet_MTases"/>
    <property type="match status" value="1"/>
</dbReference>
<name>A0A1H7UFX8_9SPHN</name>
<organism evidence="10 11">
    <name type="scientific">Sphingomonas palmae</name>
    <dbReference type="NCBI Taxonomy" id="1855283"/>
    <lineage>
        <taxon>Bacteria</taxon>
        <taxon>Pseudomonadati</taxon>
        <taxon>Pseudomonadota</taxon>
        <taxon>Alphaproteobacteria</taxon>
        <taxon>Sphingomonadales</taxon>
        <taxon>Sphingomonadaceae</taxon>
        <taxon>Sphingomonas</taxon>
    </lineage>
</organism>
<accession>A0A1H7UFX8</accession>
<dbReference type="GO" id="GO:0008170">
    <property type="term" value="F:N-methyltransferase activity"/>
    <property type="evidence" value="ECO:0007669"/>
    <property type="project" value="InterPro"/>
</dbReference>
<dbReference type="STRING" id="1855283.SAMN05216382_2975"/>
<evidence type="ECO:0000256" key="1">
    <source>
        <dbReference type="ARBA" id="ARBA00006594"/>
    </source>
</evidence>